<sequence length="192" mass="20981">MLFQELRFLERFKAAKRCGFGAVEISTPELFQHSPQEVASILDAEGLECVLFNMPAGDWAAGERGLAAQAARKGDFEAALQQAAEYVKPLRCPRVHCLAGLHGCRDTYRSNLARAVEVLGAQGAEVVIEPINQRSMPGYHLASFPEAAATISEVAAGLAEEQRGKLKLLFDVFHCQILHGDLTMNLRKYAAP</sequence>
<comment type="caution">
    <text evidence="3">The sequence shown here is derived from an EMBL/GenBank/DDBJ whole genome shotgun (WGS) entry which is preliminary data.</text>
</comment>
<dbReference type="AlphaFoldDB" id="A0AA36HSB0"/>
<dbReference type="InterPro" id="IPR013022">
    <property type="entry name" value="Xyl_isomerase-like_TIM-brl"/>
</dbReference>
<evidence type="ECO:0000259" key="2">
    <source>
        <dbReference type="Pfam" id="PF01261"/>
    </source>
</evidence>
<keyword evidence="1" id="KW-0413">Isomerase</keyword>
<dbReference type="PANTHER" id="PTHR43489">
    <property type="entry name" value="ISOMERASE"/>
    <property type="match status" value="1"/>
</dbReference>
<name>A0AA36HSB0_9DINO</name>
<evidence type="ECO:0000256" key="1">
    <source>
        <dbReference type="ARBA" id="ARBA00023235"/>
    </source>
</evidence>
<keyword evidence="4" id="KW-1185">Reference proteome</keyword>
<dbReference type="InterPro" id="IPR036237">
    <property type="entry name" value="Xyl_isomerase-like_sf"/>
</dbReference>
<organism evidence="3 4">
    <name type="scientific">Effrenium voratum</name>
    <dbReference type="NCBI Taxonomy" id="2562239"/>
    <lineage>
        <taxon>Eukaryota</taxon>
        <taxon>Sar</taxon>
        <taxon>Alveolata</taxon>
        <taxon>Dinophyceae</taxon>
        <taxon>Suessiales</taxon>
        <taxon>Symbiodiniaceae</taxon>
        <taxon>Effrenium</taxon>
    </lineage>
</organism>
<evidence type="ECO:0000313" key="4">
    <source>
        <dbReference type="Proteomes" id="UP001178507"/>
    </source>
</evidence>
<feature type="domain" description="Xylose isomerase-like TIM barrel" evidence="2">
    <location>
        <begin position="12"/>
        <end position="184"/>
    </location>
</feature>
<dbReference type="GO" id="GO:0046487">
    <property type="term" value="P:glyoxylate metabolic process"/>
    <property type="evidence" value="ECO:0007669"/>
    <property type="project" value="TreeGrafter"/>
</dbReference>
<dbReference type="GO" id="GO:0008903">
    <property type="term" value="F:hydroxypyruvate isomerase activity"/>
    <property type="evidence" value="ECO:0007669"/>
    <property type="project" value="TreeGrafter"/>
</dbReference>
<accession>A0AA36HSB0</accession>
<evidence type="ECO:0000313" key="3">
    <source>
        <dbReference type="EMBL" id="CAJ1374423.1"/>
    </source>
</evidence>
<proteinExistence type="predicted"/>
<dbReference type="SUPFAM" id="SSF51658">
    <property type="entry name" value="Xylose isomerase-like"/>
    <property type="match status" value="1"/>
</dbReference>
<dbReference type="InterPro" id="IPR050417">
    <property type="entry name" value="Sugar_Epim/Isomerase"/>
</dbReference>
<protein>
    <recommendedName>
        <fullName evidence="2">Xylose isomerase-like TIM barrel domain-containing protein</fullName>
    </recommendedName>
</protein>
<dbReference type="Pfam" id="PF01261">
    <property type="entry name" value="AP_endonuc_2"/>
    <property type="match status" value="1"/>
</dbReference>
<dbReference type="Proteomes" id="UP001178507">
    <property type="component" value="Unassembled WGS sequence"/>
</dbReference>
<dbReference type="Gene3D" id="3.20.20.150">
    <property type="entry name" value="Divalent-metal-dependent TIM barrel enzymes"/>
    <property type="match status" value="1"/>
</dbReference>
<reference evidence="3" key="1">
    <citation type="submission" date="2023-08" db="EMBL/GenBank/DDBJ databases">
        <authorList>
            <person name="Chen Y."/>
            <person name="Shah S."/>
            <person name="Dougan E. K."/>
            <person name="Thang M."/>
            <person name="Chan C."/>
        </authorList>
    </citation>
    <scope>NUCLEOTIDE SEQUENCE</scope>
</reference>
<dbReference type="EMBL" id="CAUJNA010000250">
    <property type="protein sequence ID" value="CAJ1374423.1"/>
    <property type="molecule type" value="Genomic_DNA"/>
</dbReference>
<gene>
    <name evidence="3" type="ORF">EVOR1521_LOCUS3981</name>
</gene>
<dbReference type="PANTHER" id="PTHR43489:SF6">
    <property type="entry name" value="HYDROXYPYRUVATE ISOMERASE-RELATED"/>
    <property type="match status" value="1"/>
</dbReference>